<sequence length="54" mass="5837">MDNSNMKMAIINENKSKRDNPLVQGSSEAIACWSLEGLETSATTLAAVCTKYPC</sequence>
<name>A0A8J2YE02_9BACL</name>
<comment type="caution">
    <text evidence="1">The sequence shown here is derived from an EMBL/GenBank/DDBJ whole genome shotgun (WGS) entry which is preliminary data.</text>
</comment>
<evidence type="ECO:0000313" key="2">
    <source>
        <dbReference type="Proteomes" id="UP000625210"/>
    </source>
</evidence>
<dbReference type="AlphaFoldDB" id="A0A8J2YE02"/>
<keyword evidence="2" id="KW-1185">Reference proteome</keyword>
<protein>
    <submittedName>
        <fullName evidence="1">Uncharacterized protein</fullName>
    </submittedName>
</protein>
<organism evidence="1 2">
    <name type="scientific">Marinithermofilum abyssi</name>
    <dbReference type="NCBI Taxonomy" id="1571185"/>
    <lineage>
        <taxon>Bacteria</taxon>
        <taxon>Bacillati</taxon>
        <taxon>Bacillota</taxon>
        <taxon>Bacilli</taxon>
        <taxon>Bacillales</taxon>
        <taxon>Thermoactinomycetaceae</taxon>
        <taxon>Marinithermofilum</taxon>
    </lineage>
</organism>
<dbReference type="Proteomes" id="UP000625210">
    <property type="component" value="Unassembled WGS sequence"/>
</dbReference>
<gene>
    <name evidence="1" type="ORF">GCM10011571_16970</name>
</gene>
<reference evidence="1" key="2">
    <citation type="submission" date="2020-09" db="EMBL/GenBank/DDBJ databases">
        <authorList>
            <person name="Sun Q."/>
            <person name="Zhou Y."/>
        </authorList>
    </citation>
    <scope>NUCLEOTIDE SEQUENCE</scope>
    <source>
        <strain evidence="1">CGMCC 1.15179</strain>
    </source>
</reference>
<dbReference type="EMBL" id="BMHQ01000005">
    <property type="protein sequence ID" value="GGE15963.1"/>
    <property type="molecule type" value="Genomic_DNA"/>
</dbReference>
<evidence type="ECO:0000313" key="1">
    <source>
        <dbReference type="EMBL" id="GGE15963.1"/>
    </source>
</evidence>
<accession>A0A8J2YE02</accession>
<reference evidence="1" key="1">
    <citation type="journal article" date="2014" name="Int. J. Syst. Evol. Microbiol.">
        <title>Complete genome sequence of Corynebacterium casei LMG S-19264T (=DSM 44701T), isolated from a smear-ripened cheese.</title>
        <authorList>
            <consortium name="US DOE Joint Genome Institute (JGI-PGF)"/>
            <person name="Walter F."/>
            <person name="Albersmeier A."/>
            <person name="Kalinowski J."/>
            <person name="Ruckert C."/>
        </authorList>
    </citation>
    <scope>NUCLEOTIDE SEQUENCE</scope>
    <source>
        <strain evidence="1">CGMCC 1.15179</strain>
    </source>
</reference>
<proteinExistence type="predicted"/>